<dbReference type="OrthoDB" id="9802272at2"/>
<dbReference type="AlphaFoldDB" id="A0A515D6Q7"/>
<dbReference type="SUPFAM" id="SSF88723">
    <property type="entry name" value="PIN domain-like"/>
    <property type="match status" value="1"/>
</dbReference>
<evidence type="ECO:0000313" key="2">
    <source>
        <dbReference type="EMBL" id="QDL36081.1"/>
    </source>
</evidence>
<dbReference type="PANTHER" id="PTHR34610">
    <property type="entry name" value="SSL7007 PROTEIN"/>
    <property type="match status" value="1"/>
</dbReference>
<dbReference type="RefSeq" id="WP_142817196.1">
    <property type="nucleotide sequence ID" value="NZ_CP035503.1"/>
</dbReference>
<accession>A0A515D6Q7</accession>
<evidence type="ECO:0000259" key="1">
    <source>
        <dbReference type="Pfam" id="PF13470"/>
    </source>
</evidence>
<dbReference type="InterPro" id="IPR002716">
    <property type="entry name" value="PIN_dom"/>
</dbReference>
<evidence type="ECO:0000313" key="3">
    <source>
        <dbReference type="Proteomes" id="UP000316798"/>
    </source>
</evidence>
<sequence length="136" mass="14524">MTVVLDTNIVLDLWVFSDPAAQPLAQALDEGLHWLATPAMRDELARVLGYPHIAARLAAAVQGAAGVLLAFDRHAHLVDAPVRAVVTCADPDDQKFIDLAVAHQAPLLSKDNAILCMQKQLLALGVKAQTAIEFVA</sequence>
<reference evidence="2 3" key="1">
    <citation type="submission" date="2019-01" db="EMBL/GenBank/DDBJ databases">
        <title>Genomic insights into a novel species Rhodoferax sp.</title>
        <authorList>
            <person name="Jin L."/>
        </authorList>
    </citation>
    <scope>NUCLEOTIDE SEQUENCE [LARGE SCALE GENOMIC DNA]</scope>
    <source>
        <strain evidence="2 3">CHu59-6-5</strain>
    </source>
</reference>
<dbReference type="InterPro" id="IPR002850">
    <property type="entry name" value="PIN_toxin-like"/>
</dbReference>
<dbReference type="NCBIfam" id="TIGR00305">
    <property type="entry name" value="putative toxin-antitoxin system toxin component, PIN family"/>
    <property type="match status" value="1"/>
</dbReference>
<dbReference type="Pfam" id="PF13470">
    <property type="entry name" value="PIN_3"/>
    <property type="match status" value="1"/>
</dbReference>
<proteinExistence type="predicted"/>
<name>A0A515D6Q7_9BURK</name>
<gene>
    <name evidence="2" type="ORF">EUB48_01305</name>
</gene>
<organism evidence="2 3">
    <name type="scientific">Rhodoferax sediminis</name>
    <dbReference type="NCBI Taxonomy" id="2509614"/>
    <lineage>
        <taxon>Bacteria</taxon>
        <taxon>Pseudomonadati</taxon>
        <taxon>Pseudomonadota</taxon>
        <taxon>Betaproteobacteria</taxon>
        <taxon>Burkholderiales</taxon>
        <taxon>Comamonadaceae</taxon>
        <taxon>Rhodoferax</taxon>
    </lineage>
</organism>
<keyword evidence="3" id="KW-1185">Reference proteome</keyword>
<dbReference type="Proteomes" id="UP000316798">
    <property type="component" value="Chromosome"/>
</dbReference>
<dbReference type="InterPro" id="IPR029060">
    <property type="entry name" value="PIN-like_dom_sf"/>
</dbReference>
<dbReference type="EMBL" id="CP035503">
    <property type="protein sequence ID" value="QDL36081.1"/>
    <property type="molecule type" value="Genomic_DNA"/>
</dbReference>
<protein>
    <submittedName>
        <fullName evidence="2">Putative toxin-antitoxin system toxin component, PIN family</fullName>
    </submittedName>
</protein>
<feature type="domain" description="PIN" evidence="1">
    <location>
        <begin position="3"/>
        <end position="107"/>
    </location>
</feature>
<dbReference type="KEGG" id="rhf:EUB48_01305"/>
<dbReference type="PANTHER" id="PTHR34610:SF3">
    <property type="entry name" value="SSL7007 PROTEIN"/>
    <property type="match status" value="1"/>
</dbReference>